<feature type="compositionally biased region" description="Low complexity" evidence="7">
    <location>
        <begin position="518"/>
        <end position="527"/>
    </location>
</feature>
<keyword evidence="10" id="KW-1185">Reference proteome</keyword>
<dbReference type="AlphaFoldDB" id="A0AAV1J690"/>
<evidence type="ECO:0000256" key="5">
    <source>
        <dbReference type="PROSITE-ProRule" id="PRU00108"/>
    </source>
</evidence>
<dbReference type="PANTHER" id="PTHR45664:SF12">
    <property type="entry name" value="PANCREAS_DUODENUM HOMEOBOX PROTEIN 1"/>
    <property type="match status" value="1"/>
</dbReference>
<name>A0AAV1J690_9NEOP</name>
<dbReference type="GO" id="GO:0000981">
    <property type="term" value="F:DNA-binding transcription factor activity, RNA polymerase II-specific"/>
    <property type="evidence" value="ECO:0007669"/>
    <property type="project" value="InterPro"/>
</dbReference>
<dbReference type="InterPro" id="IPR009057">
    <property type="entry name" value="Homeodomain-like_sf"/>
</dbReference>
<dbReference type="PRINTS" id="PR00024">
    <property type="entry name" value="HOMEOBOX"/>
</dbReference>
<gene>
    <name evidence="9" type="ORF">LNINA_LOCUS3754</name>
</gene>
<comment type="subcellular location">
    <subcellularLocation>
        <location evidence="1 5 6">Nucleus</location>
    </subcellularLocation>
</comment>
<feature type="compositionally biased region" description="Low complexity" evidence="7">
    <location>
        <begin position="305"/>
        <end position="319"/>
    </location>
</feature>
<sequence length="537" mass="60582">MSTTPSPPGSTQSEDSNDSATSGFSSEITPKDRAEYKPVEYMTQNSFYKITSHGVEDILSDTSYSVNDNAFQMCKPEVISIPHLVQDHNSRDSSAFTIQDILGLQQSYNTGSAQEDMQRYEYQIPQYDNISNSSNNYADTEDVISDDYMHKNDVYVTHIEMEEQAFNNNYSNDLRCQHRINLSSDVVKDPEDKTNEVNESNFPRQSDTWCDKALLNSSSIGVTSSLTNDNMSSDSYQKGFTKRARTAYTSSQLVELENEFHQNRYLCRPRRIELANFLQLSERQIKIWFQNRRMKYKKDNKHNKPSSSVDDSNPSTSSKEMSPSHQDHKLSHGRSCGGHDRHRRLLTEGHGSHHKIYLTNETVARPPEYQQLNLKSVIKNSQNAIDLPSYTPNLTYSTYYAGNTVGRASYSSIAEVYRYNGDESLQPNSSTIMPSDSYVPNGISTKLGDDVSRYPTSATSYYNSLSTSVMMPPPTSDVYAYTSSLPSLPHAYDDTQNRQSGISLPQDAFFAYLPTTDTTSQTTTSGTNKFSSSYISL</sequence>
<dbReference type="GO" id="GO:0045944">
    <property type="term" value="P:positive regulation of transcription by RNA polymerase II"/>
    <property type="evidence" value="ECO:0007669"/>
    <property type="project" value="UniProtKB-ARBA"/>
</dbReference>
<dbReference type="CDD" id="cd00086">
    <property type="entry name" value="homeodomain"/>
    <property type="match status" value="1"/>
</dbReference>
<accession>A0AAV1J690</accession>
<evidence type="ECO:0000256" key="2">
    <source>
        <dbReference type="ARBA" id="ARBA00023125"/>
    </source>
</evidence>
<dbReference type="EMBL" id="CAVLEF010000005">
    <property type="protein sequence ID" value="CAK1543971.1"/>
    <property type="molecule type" value="Genomic_DNA"/>
</dbReference>
<dbReference type="GO" id="GO:0005634">
    <property type="term" value="C:nucleus"/>
    <property type="evidence" value="ECO:0007669"/>
    <property type="project" value="UniProtKB-SubCell"/>
</dbReference>
<keyword evidence="2 5" id="KW-0238">DNA-binding</keyword>
<dbReference type="GO" id="GO:0000978">
    <property type="term" value="F:RNA polymerase II cis-regulatory region sequence-specific DNA binding"/>
    <property type="evidence" value="ECO:0007669"/>
    <property type="project" value="TreeGrafter"/>
</dbReference>
<dbReference type="PROSITE" id="PS50071">
    <property type="entry name" value="HOMEOBOX_2"/>
    <property type="match status" value="1"/>
</dbReference>
<comment type="caution">
    <text evidence="9">The sequence shown here is derived from an EMBL/GenBank/DDBJ whole genome shotgun (WGS) entry which is preliminary data.</text>
</comment>
<evidence type="ECO:0000313" key="9">
    <source>
        <dbReference type="EMBL" id="CAK1543971.1"/>
    </source>
</evidence>
<evidence type="ECO:0000256" key="1">
    <source>
        <dbReference type="ARBA" id="ARBA00004123"/>
    </source>
</evidence>
<feature type="region of interest" description="Disordered" evidence="7">
    <location>
        <begin position="518"/>
        <end position="537"/>
    </location>
</feature>
<dbReference type="SMART" id="SM00389">
    <property type="entry name" value="HOX"/>
    <property type="match status" value="1"/>
</dbReference>
<reference evidence="9 10" key="1">
    <citation type="submission" date="2023-11" db="EMBL/GenBank/DDBJ databases">
        <authorList>
            <person name="Okamura Y."/>
        </authorList>
    </citation>
    <scope>NUCLEOTIDE SEQUENCE [LARGE SCALE GENOMIC DNA]</scope>
</reference>
<dbReference type="InterPro" id="IPR001356">
    <property type="entry name" value="HD"/>
</dbReference>
<evidence type="ECO:0000256" key="7">
    <source>
        <dbReference type="SAM" id="MobiDB-lite"/>
    </source>
</evidence>
<dbReference type="InterPro" id="IPR017970">
    <property type="entry name" value="Homeobox_CS"/>
</dbReference>
<evidence type="ECO:0000259" key="8">
    <source>
        <dbReference type="PROSITE" id="PS50071"/>
    </source>
</evidence>
<evidence type="ECO:0000256" key="4">
    <source>
        <dbReference type="ARBA" id="ARBA00023242"/>
    </source>
</evidence>
<dbReference type="SUPFAM" id="SSF46689">
    <property type="entry name" value="Homeodomain-like"/>
    <property type="match status" value="1"/>
</dbReference>
<feature type="domain" description="Homeobox" evidence="8">
    <location>
        <begin position="239"/>
        <end position="299"/>
    </location>
</feature>
<evidence type="ECO:0000256" key="6">
    <source>
        <dbReference type="RuleBase" id="RU000682"/>
    </source>
</evidence>
<dbReference type="Gene3D" id="1.10.10.60">
    <property type="entry name" value="Homeodomain-like"/>
    <property type="match status" value="1"/>
</dbReference>
<dbReference type="PROSITE" id="PS00027">
    <property type="entry name" value="HOMEOBOX_1"/>
    <property type="match status" value="1"/>
</dbReference>
<dbReference type="Proteomes" id="UP001497472">
    <property type="component" value="Unassembled WGS sequence"/>
</dbReference>
<feature type="DNA-binding region" description="Homeobox" evidence="5">
    <location>
        <begin position="241"/>
        <end position="300"/>
    </location>
</feature>
<feature type="region of interest" description="Disordered" evidence="7">
    <location>
        <begin position="296"/>
        <end position="353"/>
    </location>
</feature>
<feature type="compositionally biased region" description="Polar residues" evidence="7">
    <location>
        <begin position="12"/>
        <end position="28"/>
    </location>
</feature>
<dbReference type="Pfam" id="PF00046">
    <property type="entry name" value="Homeodomain"/>
    <property type="match status" value="1"/>
</dbReference>
<keyword evidence="3 5" id="KW-0371">Homeobox</keyword>
<dbReference type="PANTHER" id="PTHR45664">
    <property type="entry name" value="PROTEIN ZERKNUELLT 1-RELATED"/>
    <property type="match status" value="1"/>
</dbReference>
<dbReference type="InterPro" id="IPR020479">
    <property type="entry name" value="HD_metazoa"/>
</dbReference>
<protein>
    <recommendedName>
        <fullName evidence="8">Homeobox domain-containing protein</fullName>
    </recommendedName>
</protein>
<evidence type="ECO:0000256" key="3">
    <source>
        <dbReference type="ARBA" id="ARBA00023155"/>
    </source>
</evidence>
<evidence type="ECO:0000313" key="10">
    <source>
        <dbReference type="Proteomes" id="UP001497472"/>
    </source>
</evidence>
<proteinExistence type="predicted"/>
<feature type="compositionally biased region" description="Polar residues" evidence="7">
    <location>
        <begin position="528"/>
        <end position="537"/>
    </location>
</feature>
<keyword evidence="4 5" id="KW-0539">Nucleus</keyword>
<feature type="region of interest" description="Disordered" evidence="7">
    <location>
        <begin position="1"/>
        <end position="37"/>
    </location>
</feature>
<organism evidence="9 10">
    <name type="scientific">Leptosia nina</name>
    <dbReference type="NCBI Taxonomy" id="320188"/>
    <lineage>
        <taxon>Eukaryota</taxon>
        <taxon>Metazoa</taxon>
        <taxon>Ecdysozoa</taxon>
        <taxon>Arthropoda</taxon>
        <taxon>Hexapoda</taxon>
        <taxon>Insecta</taxon>
        <taxon>Pterygota</taxon>
        <taxon>Neoptera</taxon>
        <taxon>Endopterygota</taxon>
        <taxon>Lepidoptera</taxon>
        <taxon>Glossata</taxon>
        <taxon>Ditrysia</taxon>
        <taxon>Papilionoidea</taxon>
        <taxon>Pieridae</taxon>
        <taxon>Pierinae</taxon>
        <taxon>Leptosia</taxon>
    </lineage>
</organism>